<name>A0A0U3P3A3_9HYPH</name>
<dbReference type="RefSeq" id="WP_058898096.1">
    <property type="nucleotide sequence ID" value="NZ_CP013068.1"/>
</dbReference>
<evidence type="ECO:0000313" key="2">
    <source>
        <dbReference type="Proteomes" id="UP000064921"/>
    </source>
</evidence>
<dbReference type="EMBL" id="CP013068">
    <property type="protein sequence ID" value="ALV26293.1"/>
    <property type="molecule type" value="Genomic_DNA"/>
</dbReference>
<accession>A0A0U3P3A3</accession>
<organism evidence="1 2">
    <name type="scientific">Pannonibacter phragmitetus</name>
    <dbReference type="NCBI Taxonomy" id="121719"/>
    <lineage>
        <taxon>Bacteria</taxon>
        <taxon>Pseudomonadati</taxon>
        <taxon>Pseudomonadota</taxon>
        <taxon>Alphaproteobacteria</taxon>
        <taxon>Hyphomicrobiales</taxon>
        <taxon>Stappiaceae</taxon>
        <taxon>Pannonibacter</taxon>
    </lineage>
</organism>
<dbReference type="KEGG" id="pphr:APZ00_03745"/>
<keyword evidence="2" id="KW-1185">Reference proteome</keyword>
<proteinExistence type="predicted"/>
<evidence type="ECO:0000313" key="1">
    <source>
        <dbReference type="EMBL" id="ALV26293.1"/>
    </source>
</evidence>
<dbReference type="Proteomes" id="UP000064921">
    <property type="component" value="Chromosome"/>
</dbReference>
<sequence>MITFCDLDDRNPALSLSPLVRGVEKTLGWMAEHGGIPLTPAKAFKRSFVHWAAAEFAWPGHTADELFAVCKVLNEADFMPLHMLHGLMLAMRLGRHYKGEFRLTKAGQDLTGRPGLIFCTMVPVFLFHLNHASLSARNEEAVPLVNWDVFLNVLNVETQNGATGGELRRVFFGEPESGPAWQHDYVMSGLYINVLRPLCWAGLLQKTEDAGNFRFSEAVFTKTPLWQAALQLDTDGMERAG</sequence>
<dbReference type="STRING" id="121719.APZ00_03745"/>
<reference evidence="1 2" key="1">
    <citation type="submission" date="2015-10" db="EMBL/GenBank/DDBJ databases">
        <title>The world's first case of liver abscess caused by Pannonibacter phragmitetus.</title>
        <authorList>
            <person name="Ming D."/>
            <person name="Wang M."/>
            <person name="Zhou Y."/>
            <person name="Jiang T."/>
            <person name="Hu S."/>
        </authorList>
    </citation>
    <scope>NUCLEOTIDE SEQUENCE [LARGE SCALE GENOMIC DNA]</scope>
    <source>
        <strain evidence="1 2">31801</strain>
    </source>
</reference>
<protein>
    <submittedName>
        <fullName evidence="1">Uncharacterized protein</fullName>
    </submittedName>
</protein>
<gene>
    <name evidence="1" type="ORF">APZ00_03745</name>
</gene>
<dbReference type="AlphaFoldDB" id="A0A0U3P3A3"/>